<dbReference type="PANTHER" id="PTHR40621:SF8">
    <property type="entry name" value="AP-1-LIKE TRANSCRIPTION FACTOR YAP3"/>
    <property type="match status" value="1"/>
</dbReference>
<dbReference type="CDD" id="cd14688">
    <property type="entry name" value="bZIP_YAP"/>
    <property type="match status" value="1"/>
</dbReference>
<keyword evidence="5" id="KW-0175">Coiled coil</keyword>
<evidence type="ECO:0000256" key="2">
    <source>
        <dbReference type="ARBA" id="ARBA00023015"/>
    </source>
</evidence>
<dbReference type="GeneID" id="11535755"/>
<keyword evidence="2" id="KW-0805">Transcription regulation</keyword>
<comment type="subcellular location">
    <subcellularLocation>
        <location evidence="1">Nucleus</location>
    </subcellularLocation>
</comment>
<dbReference type="KEGG" id="tpf:TPHA_0G03310"/>
<dbReference type="GO" id="GO:0001228">
    <property type="term" value="F:DNA-binding transcription activator activity, RNA polymerase II-specific"/>
    <property type="evidence" value="ECO:0007669"/>
    <property type="project" value="TreeGrafter"/>
</dbReference>
<dbReference type="GO" id="GO:0000976">
    <property type="term" value="F:transcription cis-regulatory region binding"/>
    <property type="evidence" value="ECO:0007669"/>
    <property type="project" value="InterPro"/>
</dbReference>
<dbReference type="HOGENOM" id="CLU_1012591_0_0_1"/>
<dbReference type="SUPFAM" id="SSF57959">
    <property type="entry name" value="Leucine zipper domain"/>
    <property type="match status" value="1"/>
</dbReference>
<dbReference type="OrthoDB" id="4940293at2759"/>
<organism evidence="7 8">
    <name type="scientific">Tetrapisispora phaffii (strain ATCC 24235 / CBS 4417 / NBRC 1672 / NRRL Y-8282 / UCD 70-5)</name>
    <name type="common">Yeast</name>
    <name type="synonym">Fabospora phaffii</name>
    <dbReference type="NCBI Taxonomy" id="1071381"/>
    <lineage>
        <taxon>Eukaryota</taxon>
        <taxon>Fungi</taxon>
        <taxon>Dikarya</taxon>
        <taxon>Ascomycota</taxon>
        <taxon>Saccharomycotina</taxon>
        <taxon>Saccharomycetes</taxon>
        <taxon>Saccharomycetales</taxon>
        <taxon>Saccharomycetaceae</taxon>
        <taxon>Tetrapisispora</taxon>
    </lineage>
</organism>
<evidence type="ECO:0000256" key="1">
    <source>
        <dbReference type="ARBA" id="ARBA00004123"/>
    </source>
</evidence>
<name>G8BW93_TETPH</name>
<dbReference type="GO" id="GO:0090575">
    <property type="term" value="C:RNA polymerase II transcription regulator complex"/>
    <property type="evidence" value="ECO:0007669"/>
    <property type="project" value="TreeGrafter"/>
</dbReference>
<sequence>MSEFSDYNYDLIKEESKSNEMDLLQQREDTYLSKIIENNIFDNGLDLNNVTYVHDDNSITAGSSNGFDGLGFADSNYNNAGNNNNDNIMYSRITMKYTPTSNGPEDDISMIEDKEIKKQKNRDAQKAFRNRKEAKIKELEIKLQNSEQSKTSLINEIAALKAMNEKLILHSDYLKSDSSNATTLTTAQGFSSKTNFIEHITTKHNEKLRFDSPESTDTLSIPETWEYLQKKKEDLDFNMVYIMEHLKGNEICHNYGPGYAKEMVDKLIQSALNSI</sequence>
<dbReference type="STRING" id="1071381.G8BW93"/>
<evidence type="ECO:0000256" key="3">
    <source>
        <dbReference type="ARBA" id="ARBA00023163"/>
    </source>
</evidence>
<evidence type="ECO:0000313" key="7">
    <source>
        <dbReference type="EMBL" id="CCE64171.1"/>
    </source>
</evidence>
<dbReference type="Pfam" id="PF00170">
    <property type="entry name" value="bZIP_1"/>
    <property type="match status" value="1"/>
</dbReference>
<feature type="coiled-coil region" evidence="5">
    <location>
        <begin position="117"/>
        <end position="163"/>
    </location>
</feature>
<dbReference type="eggNOG" id="ENOG502S2TX">
    <property type="taxonomic scope" value="Eukaryota"/>
</dbReference>
<feature type="domain" description="BZIP" evidence="6">
    <location>
        <begin position="117"/>
        <end position="131"/>
    </location>
</feature>
<keyword evidence="8" id="KW-1185">Reference proteome</keyword>
<keyword evidence="3" id="KW-0804">Transcription</keyword>
<dbReference type="OMA" id="NIMYSRI"/>
<gene>
    <name evidence="7" type="primary">TPHA0G03310</name>
    <name evidence="7" type="ordered locus">TPHA_0G03310</name>
</gene>
<keyword evidence="4" id="KW-0539">Nucleus</keyword>
<evidence type="ECO:0000256" key="4">
    <source>
        <dbReference type="ARBA" id="ARBA00023242"/>
    </source>
</evidence>
<evidence type="ECO:0000259" key="6">
    <source>
        <dbReference type="PROSITE" id="PS00036"/>
    </source>
</evidence>
<dbReference type="InterPro" id="IPR050936">
    <property type="entry name" value="AP-1-like"/>
</dbReference>
<protein>
    <recommendedName>
        <fullName evidence="6">BZIP domain-containing protein</fullName>
    </recommendedName>
</protein>
<dbReference type="Proteomes" id="UP000005666">
    <property type="component" value="Chromosome 7"/>
</dbReference>
<dbReference type="PROSITE" id="PS00036">
    <property type="entry name" value="BZIP_BASIC"/>
    <property type="match status" value="1"/>
</dbReference>
<dbReference type="PANTHER" id="PTHR40621">
    <property type="entry name" value="TRANSCRIPTION FACTOR KAPC-RELATED"/>
    <property type="match status" value="1"/>
</dbReference>
<dbReference type="SMART" id="SM00338">
    <property type="entry name" value="BRLZ"/>
    <property type="match status" value="1"/>
</dbReference>
<dbReference type="RefSeq" id="XP_003686605.1">
    <property type="nucleotide sequence ID" value="XM_003686557.1"/>
</dbReference>
<dbReference type="InterPro" id="IPR046347">
    <property type="entry name" value="bZIP_sf"/>
</dbReference>
<proteinExistence type="predicted"/>
<reference evidence="7 8" key="1">
    <citation type="journal article" date="2011" name="Proc. Natl. Acad. Sci. U.S.A.">
        <title>Evolutionary erosion of yeast sex chromosomes by mating-type switching accidents.</title>
        <authorList>
            <person name="Gordon J.L."/>
            <person name="Armisen D."/>
            <person name="Proux-Wera E."/>
            <person name="Oheigeartaigh S.S."/>
            <person name="Byrne K.P."/>
            <person name="Wolfe K.H."/>
        </authorList>
    </citation>
    <scope>NUCLEOTIDE SEQUENCE [LARGE SCALE GENOMIC DNA]</scope>
    <source>
        <strain evidence="8">ATCC 24235 / CBS 4417 / NBRC 1672 / NRRL Y-8282 / UCD 70-5</strain>
    </source>
</reference>
<accession>G8BW93</accession>
<dbReference type="AlphaFoldDB" id="G8BW93"/>
<dbReference type="InterPro" id="IPR004827">
    <property type="entry name" value="bZIP"/>
</dbReference>
<evidence type="ECO:0000256" key="5">
    <source>
        <dbReference type="SAM" id="Coils"/>
    </source>
</evidence>
<dbReference type="Gene3D" id="1.20.5.170">
    <property type="match status" value="1"/>
</dbReference>
<evidence type="ECO:0000313" key="8">
    <source>
        <dbReference type="Proteomes" id="UP000005666"/>
    </source>
</evidence>
<dbReference type="EMBL" id="HE612862">
    <property type="protein sequence ID" value="CCE64171.1"/>
    <property type="molecule type" value="Genomic_DNA"/>
</dbReference>